<keyword evidence="1" id="KW-0393">Immunoglobulin domain</keyword>
<dbReference type="InterPro" id="IPR007110">
    <property type="entry name" value="Ig-like_dom"/>
</dbReference>
<feature type="domain" description="Fibronectin type-III" evidence="4">
    <location>
        <begin position="202"/>
        <end position="300"/>
    </location>
</feature>
<feature type="domain" description="Ig-like" evidence="3">
    <location>
        <begin position="304"/>
        <end position="400"/>
    </location>
</feature>
<dbReference type="CDD" id="cd00063">
    <property type="entry name" value="FN3"/>
    <property type="match status" value="5"/>
</dbReference>
<dbReference type="InterPro" id="IPR003599">
    <property type="entry name" value="Ig_sub"/>
</dbReference>
<dbReference type="PANTHER" id="PTHR14340:SF9">
    <property type="entry name" value="FIBRONECTIN TYPE-III DOMAIN-CONTAINING PROTEIN"/>
    <property type="match status" value="1"/>
</dbReference>
<dbReference type="SUPFAM" id="SSF48726">
    <property type="entry name" value="Immunoglobulin"/>
    <property type="match status" value="3"/>
</dbReference>
<dbReference type="InterPro" id="IPR036179">
    <property type="entry name" value="Ig-like_dom_sf"/>
</dbReference>
<dbReference type="Pfam" id="PF13927">
    <property type="entry name" value="Ig_3"/>
    <property type="match status" value="1"/>
</dbReference>
<evidence type="ECO:0000256" key="2">
    <source>
        <dbReference type="SAM" id="MobiDB-lite"/>
    </source>
</evidence>
<dbReference type="InterPro" id="IPR036116">
    <property type="entry name" value="FN3_sf"/>
</dbReference>
<dbReference type="EMBL" id="JAHQIW010000540">
    <property type="protein sequence ID" value="KAJ1348683.1"/>
    <property type="molecule type" value="Genomic_DNA"/>
</dbReference>
<evidence type="ECO:0000256" key="1">
    <source>
        <dbReference type="ARBA" id="ARBA00023319"/>
    </source>
</evidence>
<dbReference type="SUPFAM" id="SSF49265">
    <property type="entry name" value="Fibronectin type III"/>
    <property type="match status" value="3"/>
</dbReference>
<protein>
    <submittedName>
        <fullName evidence="5">von Willebrand factor type A domain</fullName>
    </submittedName>
</protein>
<keyword evidence="6" id="KW-1185">Reference proteome</keyword>
<dbReference type="InterPro" id="IPR013783">
    <property type="entry name" value="Ig-like_fold"/>
</dbReference>
<feature type="region of interest" description="Disordered" evidence="2">
    <location>
        <begin position="1"/>
        <end position="24"/>
    </location>
</feature>
<sequence>MPMSSGNDTGYRPENVHQGDDKVPNTPLKAGIVKNEQVLIIKELFKNADFTCYANNSEGTVMRTVKVTITEPNHNAVIENLRPNTQYFIRLRANDQMGPGRLGNPASVTTLKPASRPLVTIEQGDELLVEPMKPFELGCNITRADPMPVVTWQHKGRPLNKGERTLYMKMHIGGIIENTVFLCVAENEAGKSTKRINITVTGPTAPERIRYQVDGDKVNLQWEPPRIPNAPMVGFDILYTDNPDLPEEQWMVKHIDNPFDHSATIFDLKEHTPYTFKIRGQNRLGKGLLSRPFNATTWVGARPPFVTVTPSDQIVKKPSNDPLTIECEAQGVPKPKIIWLWSGQLVEDGKDEFRVYDITPMNANDRSISKLIAQSTTRTGVATCQSYTVYYTKDPDQPLSEWNSQVVDGSQRNLTVHVDDEDTPYVVKVQAATDDGDGIISEAYEVTTGRKQIPLTVHLEISDPPIDDSITETEVDPAQPIHFRCVAEGRPMPSVSYSWLPINSTESGDEPVPIPVSPDPEKEHRYNSIKVYSTTATKRILLCQARNPDGTVEDKHFSLLIAKPGSPPRDVDVIVDPDNRVTLTWQPPKYPNGEITSYNVYLTGDPSKPVNQWQVFEVKDPSDPRLVFKRGELEPESPYYVRIAAVNPAGEGLLSDATHFSTVSGAPIDSPRDILPSVAEDNSVNITWFGPREPNGDIKSYTIYFTPDDGTADEDYKNWPRIEVPSTEDHGTITIDKDQYNIKPNTPYKVRISATNDQSEGPASEPTFFETGSGEMPPVITLSPPNNTVTVDPRGSVSIVCSATGLPQPNVYWILENGERIDDKTLYLSNLVKDVSATCRAENKAGKAQEVVQIQVSGWYASILSKAI</sequence>
<organism evidence="5 6">
    <name type="scientific">Parelaphostrongylus tenuis</name>
    <name type="common">Meningeal worm</name>
    <dbReference type="NCBI Taxonomy" id="148309"/>
    <lineage>
        <taxon>Eukaryota</taxon>
        <taxon>Metazoa</taxon>
        <taxon>Ecdysozoa</taxon>
        <taxon>Nematoda</taxon>
        <taxon>Chromadorea</taxon>
        <taxon>Rhabditida</taxon>
        <taxon>Rhabditina</taxon>
        <taxon>Rhabditomorpha</taxon>
        <taxon>Strongyloidea</taxon>
        <taxon>Metastrongylidae</taxon>
        <taxon>Parelaphostrongylus</taxon>
    </lineage>
</organism>
<feature type="domain" description="Ig-like" evidence="3">
    <location>
        <begin position="464"/>
        <end position="558"/>
    </location>
</feature>
<evidence type="ECO:0000259" key="4">
    <source>
        <dbReference type="PROSITE" id="PS50853"/>
    </source>
</evidence>
<accession>A0AAD5M158</accession>
<feature type="domain" description="Fibronectin type-III" evidence="4">
    <location>
        <begin position="354"/>
        <end position="451"/>
    </location>
</feature>
<feature type="domain" description="Ig-like" evidence="3">
    <location>
        <begin position="105"/>
        <end position="199"/>
    </location>
</feature>
<feature type="domain" description="Ig-like" evidence="3">
    <location>
        <begin position="778"/>
        <end position="857"/>
    </location>
</feature>
<dbReference type="Gene3D" id="2.60.40.10">
    <property type="entry name" value="Immunoglobulins"/>
    <property type="match status" value="7"/>
</dbReference>
<comment type="caution">
    <text evidence="5">The sequence shown here is derived from an EMBL/GenBank/DDBJ whole genome shotgun (WGS) entry which is preliminary data.</text>
</comment>
<name>A0AAD5M158_PARTN</name>
<reference evidence="5" key="1">
    <citation type="submission" date="2021-06" db="EMBL/GenBank/DDBJ databases">
        <title>Parelaphostrongylus tenuis whole genome reference sequence.</title>
        <authorList>
            <person name="Garwood T.J."/>
            <person name="Larsen P.A."/>
            <person name="Fountain-Jones N.M."/>
            <person name="Garbe J.R."/>
            <person name="Macchietto M.G."/>
            <person name="Kania S.A."/>
            <person name="Gerhold R.W."/>
            <person name="Richards J.E."/>
            <person name="Wolf T.M."/>
        </authorList>
    </citation>
    <scope>NUCLEOTIDE SEQUENCE</scope>
    <source>
        <strain evidence="5">MNPRO001-30</strain>
        <tissue evidence="5">Meninges</tissue>
    </source>
</reference>
<dbReference type="Proteomes" id="UP001196413">
    <property type="component" value="Unassembled WGS sequence"/>
</dbReference>
<feature type="domain" description="Fibronectin type-III" evidence="4">
    <location>
        <begin position="670"/>
        <end position="774"/>
    </location>
</feature>
<feature type="compositionally biased region" description="Basic and acidic residues" evidence="2">
    <location>
        <begin position="14"/>
        <end position="23"/>
    </location>
</feature>
<dbReference type="SMART" id="SM00409">
    <property type="entry name" value="IG"/>
    <property type="match status" value="4"/>
</dbReference>
<dbReference type="PANTHER" id="PTHR14340">
    <property type="entry name" value="MICROFIBRIL-ASSOCIATED GLYCOPROTEIN 3"/>
    <property type="match status" value="1"/>
</dbReference>
<dbReference type="AlphaFoldDB" id="A0AAD5M158"/>
<feature type="domain" description="Fibronectin type-III" evidence="4">
    <location>
        <begin position="567"/>
        <end position="665"/>
    </location>
</feature>
<proteinExistence type="predicted"/>
<evidence type="ECO:0000259" key="3">
    <source>
        <dbReference type="PROSITE" id="PS50835"/>
    </source>
</evidence>
<dbReference type="InterPro" id="IPR003961">
    <property type="entry name" value="FN3_dom"/>
</dbReference>
<dbReference type="Pfam" id="PF00041">
    <property type="entry name" value="fn3"/>
    <property type="match status" value="3"/>
</dbReference>
<dbReference type="PROSITE" id="PS50835">
    <property type="entry name" value="IG_LIKE"/>
    <property type="match status" value="4"/>
</dbReference>
<dbReference type="SMART" id="SM00060">
    <property type="entry name" value="FN3"/>
    <property type="match status" value="5"/>
</dbReference>
<gene>
    <name evidence="5" type="primary">DIG-1_6</name>
    <name evidence="5" type="ORF">KIN20_004036</name>
</gene>
<evidence type="ECO:0000313" key="5">
    <source>
        <dbReference type="EMBL" id="KAJ1348683.1"/>
    </source>
</evidence>
<dbReference type="PROSITE" id="PS50853">
    <property type="entry name" value="FN3"/>
    <property type="match status" value="4"/>
</dbReference>
<evidence type="ECO:0000313" key="6">
    <source>
        <dbReference type="Proteomes" id="UP001196413"/>
    </source>
</evidence>